<gene>
    <name evidence="2" type="ORF">ACFOSX_07225</name>
</gene>
<dbReference type="EMBL" id="JBHSAT010000004">
    <property type="protein sequence ID" value="MFC3877022.1"/>
    <property type="molecule type" value="Genomic_DNA"/>
</dbReference>
<dbReference type="Proteomes" id="UP001595812">
    <property type="component" value="Unassembled WGS sequence"/>
</dbReference>
<evidence type="ECO:0000313" key="3">
    <source>
        <dbReference type="Proteomes" id="UP001595812"/>
    </source>
</evidence>
<sequence length="108" mass="12661">MKTIFKTLFLLLGVFIFINSTYAPAELPDEEILVYDGFEGDMYFFTDANDEPVIIKRNSTDKLFKDADTSEELIDAKFKTQFDSRVGYRPNRIYTVKEVMNINRILRE</sequence>
<keyword evidence="3" id="KW-1185">Reference proteome</keyword>
<name>A0ABV8AG10_9FLAO</name>
<evidence type="ECO:0000313" key="2">
    <source>
        <dbReference type="EMBL" id="MFC3877022.1"/>
    </source>
</evidence>
<organism evidence="2 3">
    <name type="scientific">Winogradskyella maritima</name>
    <dbReference type="NCBI Taxonomy" id="1517766"/>
    <lineage>
        <taxon>Bacteria</taxon>
        <taxon>Pseudomonadati</taxon>
        <taxon>Bacteroidota</taxon>
        <taxon>Flavobacteriia</taxon>
        <taxon>Flavobacteriales</taxon>
        <taxon>Flavobacteriaceae</taxon>
        <taxon>Winogradskyella</taxon>
    </lineage>
</organism>
<keyword evidence="1" id="KW-0732">Signal</keyword>
<proteinExistence type="predicted"/>
<feature type="signal peptide" evidence="1">
    <location>
        <begin position="1"/>
        <end position="25"/>
    </location>
</feature>
<dbReference type="RefSeq" id="WP_386098504.1">
    <property type="nucleotide sequence ID" value="NZ_JBHSAT010000004.1"/>
</dbReference>
<comment type="caution">
    <text evidence="2">The sequence shown here is derived from an EMBL/GenBank/DDBJ whole genome shotgun (WGS) entry which is preliminary data.</text>
</comment>
<reference evidence="3" key="1">
    <citation type="journal article" date="2019" name="Int. J. Syst. Evol. Microbiol.">
        <title>The Global Catalogue of Microorganisms (GCM) 10K type strain sequencing project: providing services to taxonomists for standard genome sequencing and annotation.</title>
        <authorList>
            <consortium name="The Broad Institute Genomics Platform"/>
            <consortium name="The Broad Institute Genome Sequencing Center for Infectious Disease"/>
            <person name="Wu L."/>
            <person name="Ma J."/>
        </authorList>
    </citation>
    <scope>NUCLEOTIDE SEQUENCE [LARGE SCALE GENOMIC DNA]</scope>
    <source>
        <strain evidence="3">CECT 8979</strain>
    </source>
</reference>
<evidence type="ECO:0000256" key="1">
    <source>
        <dbReference type="SAM" id="SignalP"/>
    </source>
</evidence>
<protein>
    <submittedName>
        <fullName evidence="2">Uncharacterized protein</fullName>
    </submittedName>
</protein>
<feature type="chain" id="PRO_5045297889" evidence="1">
    <location>
        <begin position="26"/>
        <end position="108"/>
    </location>
</feature>
<accession>A0ABV8AG10</accession>